<evidence type="ECO:0000256" key="1">
    <source>
        <dbReference type="SAM" id="MobiDB-lite"/>
    </source>
</evidence>
<dbReference type="OrthoDB" id="205198at2759"/>
<dbReference type="SMART" id="SM01373">
    <property type="entry name" value="MAGE"/>
    <property type="match status" value="1"/>
</dbReference>
<dbReference type="GO" id="GO:0005634">
    <property type="term" value="C:nucleus"/>
    <property type="evidence" value="ECO:0007669"/>
    <property type="project" value="TreeGrafter"/>
</dbReference>
<proteinExistence type="predicted"/>
<dbReference type="InterPro" id="IPR037445">
    <property type="entry name" value="MAGE"/>
</dbReference>
<dbReference type="Pfam" id="PF01454">
    <property type="entry name" value="MAGE"/>
    <property type="match status" value="1"/>
</dbReference>
<dbReference type="PANTHER" id="PTHR11736:SF14">
    <property type="entry name" value="NSE3 HOMOLOG, SMC5-SMC6 COMPLEX COMPONENT"/>
    <property type="match status" value="1"/>
</dbReference>
<dbReference type="GO" id="GO:0006281">
    <property type="term" value="P:DNA repair"/>
    <property type="evidence" value="ECO:0007669"/>
    <property type="project" value="TreeGrafter"/>
</dbReference>
<feature type="domain" description="MAGE" evidence="2">
    <location>
        <begin position="50"/>
        <end position="271"/>
    </location>
</feature>
<sequence>MARRARIVDDEDEDEEVVVQLSDAEEVAGTGEESDEDESQKPADKNTVSVLRAIMALHMQHTPIHRNNIKRVAFNDEPITSRSLDQAMLDAQKLLHDIYGFQLKPLPFKETTNPQGNTTVSKTQQYVLLSALQDEYLRFIQESNWLRTSTYLFESELLEKRGDYRNSREDAPVLTSDQQLMVQGLALTVVSLIVVNGNHMNETDLMKTLVENFGFQLNKDLDIIQMTPLNLLKLLDKYEYVSRTVIKNEQDEIVEYKIGRSALLEFDRDSFVEFVKILFDEPEDDPAFIKLIDATIENAYGKRLDPVIEADGDQEMAN</sequence>
<dbReference type="InterPro" id="IPR002190">
    <property type="entry name" value="MHD_dom"/>
</dbReference>
<dbReference type="AlphaFoldDB" id="A0A061AKG6"/>
<dbReference type="PANTHER" id="PTHR11736">
    <property type="entry name" value="MELANOMA-ASSOCIATED ANTIGEN MAGE ANTIGEN"/>
    <property type="match status" value="1"/>
</dbReference>
<dbReference type="EMBL" id="LK052886">
    <property type="protein sequence ID" value="CDR37631.1"/>
    <property type="molecule type" value="Genomic_DNA"/>
</dbReference>
<organism evidence="3">
    <name type="scientific">Cyberlindnera fabianii</name>
    <name type="common">Yeast</name>
    <name type="synonym">Hansenula fabianii</name>
    <dbReference type="NCBI Taxonomy" id="36022"/>
    <lineage>
        <taxon>Eukaryota</taxon>
        <taxon>Fungi</taxon>
        <taxon>Dikarya</taxon>
        <taxon>Ascomycota</taxon>
        <taxon>Saccharomycotina</taxon>
        <taxon>Saccharomycetes</taxon>
        <taxon>Phaffomycetales</taxon>
        <taxon>Phaffomycetaceae</taxon>
        <taxon>Cyberlindnera</taxon>
    </lineage>
</organism>
<protein>
    <submittedName>
        <fullName evidence="3">CYFA0S01e13718g1_1</fullName>
    </submittedName>
</protein>
<dbReference type="InterPro" id="IPR041898">
    <property type="entry name" value="MAGE_WH1"/>
</dbReference>
<evidence type="ECO:0000313" key="3">
    <source>
        <dbReference type="EMBL" id="CDR37631.1"/>
    </source>
</evidence>
<feature type="region of interest" description="Disordered" evidence="1">
    <location>
        <begin position="1"/>
        <end position="44"/>
    </location>
</feature>
<dbReference type="PhylomeDB" id="A0A061AKG6"/>
<dbReference type="Gene3D" id="1.10.10.1210">
    <property type="entry name" value="MAGE homology domain, winged helix WH2 motif"/>
    <property type="match status" value="1"/>
</dbReference>
<reference evidence="3" key="1">
    <citation type="journal article" date="2014" name="Genome Announc.">
        <title>Genome sequence of the yeast Cyberlindnera fabianii (Hansenula fabianii).</title>
        <authorList>
            <person name="Freel K.C."/>
            <person name="Sarilar V."/>
            <person name="Neuveglise C."/>
            <person name="Devillers H."/>
            <person name="Friedrich A."/>
            <person name="Schacherer J."/>
        </authorList>
    </citation>
    <scope>NUCLEOTIDE SEQUENCE</scope>
    <source>
        <strain evidence="3">YJS4271</strain>
    </source>
</reference>
<dbReference type="VEuPathDB" id="FungiDB:BON22_0244"/>
<evidence type="ECO:0000259" key="2">
    <source>
        <dbReference type="SMART" id="SM01373"/>
    </source>
</evidence>
<gene>
    <name evidence="3" type="ORF">CYFA0S_01e13718g</name>
</gene>
<accession>A0A061AKG6</accession>
<dbReference type="InterPro" id="IPR041899">
    <property type="entry name" value="MAGE_WH2"/>
</dbReference>
<name>A0A061AKG6_CYBFA</name>
<dbReference type="Gene3D" id="1.10.10.1200">
    <property type="entry name" value="MAGE homology domain, winged helix WH1 motif"/>
    <property type="match status" value="1"/>
</dbReference>